<gene>
    <name evidence="9" type="primary">tpiA</name>
    <name evidence="11" type="ORF">ANG6_0632</name>
</gene>
<dbReference type="GO" id="GO:0046166">
    <property type="term" value="P:glyceraldehyde-3-phosphate biosynthetic process"/>
    <property type="evidence" value="ECO:0007669"/>
    <property type="project" value="TreeGrafter"/>
</dbReference>
<dbReference type="Proteomes" id="UP000016981">
    <property type="component" value="Unassembled WGS sequence"/>
</dbReference>
<dbReference type="FunFam" id="3.20.20.70:FF:000016">
    <property type="entry name" value="Triosephosphate isomerase"/>
    <property type="match status" value="1"/>
</dbReference>
<evidence type="ECO:0000256" key="4">
    <source>
        <dbReference type="ARBA" id="ARBA00019397"/>
    </source>
</evidence>
<dbReference type="PROSITE" id="PS00171">
    <property type="entry name" value="TIM_1"/>
    <property type="match status" value="1"/>
</dbReference>
<feature type="binding site" evidence="9">
    <location>
        <begin position="38"/>
        <end position="40"/>
    </location>
    <ligand>
        <name>substrate</name>
    </ligand>
</feature>
<comment type="pathway">
    <text evidence="1 9 10">Carbohydrate degradation; glycolysis; D-glyceraldehyde 3-phosphate from glycerone phosphate: step 1/1.</text>
</comment>
<evidence type="ECO:0000256" key="9">
    <source>
        <dbReference type="HAMAP-Rule" id="MF_00147"/>
    </source>
</evidence>
<dbReference type="SUPFAM" id="SSF51351">
    <property type="entry name" value="Triosephosphate isomerase (TIM)"/>
    <property type="match status" value="1"/>
</dbReference>
<evidence type="ECO:0000256" key="5">
    <source>
        <dbReference type="ARBA" id="ARBA00022432"/>
    </source>
</evidence>
<dbReference type="EMBL" id="BASY01000004">
    <property type="protein sequence ID" value="GAD46137.1"/>
    <property type="molecule type" value="Genomic_DNA"/>
</dbReference>
<dbReference type="CDD" id="cd00311">
    <property type="entry name" value="TIM"/>
    <property type="match status" value="1"/>
</dbReference>
<accession>A0AAN4P823</accession>
<dbReference type="Pfam" id="PF00121">
    <property type="entry name" value="TIM"/>
    <property type="match status" value="1"/>
</dbReference>
<dbReference type="InterPro" id="IPR020861">
    <property type="entry name" value="Triosephosphate_isomerase_AS"/>
</dbReference>
<keyword evidence="8 9" id="KW-0413">Isomerase</keyword>
<name>A0AAN4P823_STRAP</name>
<dbReference type="NCBIfam" id="TIGR00419">
    <property type="entry name" value="tim"/>
    <property type="match status" value="1"/>
</dbReference>
<keyword evidence="6 9" id="KW-0963">Cytoplasm</keyword>
<feature type="binding site" evidence="9">
    <location>
        <position position="202"/>
    </location>
    <ligand>
        <name>substrate</name>
    </ligand>
</feature>
<dbReference type="Gene3D" id="3.20.20.70">
    <property type="entry name" value="Aldolase class I"/>
    <property type="match status" value="1"/>
</dbReference>
<dbReference type="GO" id="GO:0005829">
    <property type="term" value="C:cytosol"/>
    <property type="evidence" value="ECO:0007669"/>
    <property type="project" value="TreeGrafter"/>
</dbReference>
<evidence type="ECO:0000256" key="8">
    <source>
        <dbReference type="ARBA" id="ARBA00023235"/>
    </source>
</evidence>
<sequence length="280" mass="29835">MISFDSVFISLLNYGKMIDVNKKEEVCEMSRKPFIAGNWKMNKNPEEAKAFVEAVASKLPSSELVEAGIAAPALDLSTVLAAAKGSDLKIAAENCYFEDAGAFTGENSPKVLAEMGTDYVVIGHSERREYFHETDEDINKKAKAIFANGMLPIICCGETLETYEAGKAAEFVGGQVSAALAGLSEEQVSSLVIAYEPIWAIGTGKSASQDDAQKMCKVVRDTVAADFGQAVADKVRVQYGGSVKPNNVAEYMACPDVDGALVGGASLEAESFLALLDFVK</sequence>
<reference evidence="12" key="1">
    <citation type="submission" date="2013-09" db="EMBL/GenBank/DDBJ databases">
        <title>Genome Sequences of seven clinical isolates and type strains of anginosus group streptococci.</title>
        <authorList>
            <person name="Maruyama F."/>
            <person name="Sakurai A."/>
            <person name="Ogura Y."/>
            <person name="Homma H."/>
            <person name="Takahashi N."/>
            <person name="Ohtsubo Y."/>
            <person name="Hoshino T."/>
            <person name="Okahashi N."/>
            <person name="Nakagawa I."/>
            <person name="Kimura S."/>
            <person name="Fujiwara T."/>
            <person name="Hayashi T."/>
            <person name="Shintani S."/>
        </authorList>
    </citation>
    <scope>NUCLEOTIDE SEQUENCE [LARGE SCALE GENOMIC DNA]</scope>
    <source>
        <strain evidence="12">T5</strain>
    </source>
</reference>
<evidence type="ECO:0000313" key="12">
    <source>
        <dbReference type="Proteomes" id="UP000016981"/>
    </source>
</evidence>
<evidence type="ECO:0000256" key="6">
    <source>
        <dbReference type="ARBA" id="ARBA00022490"/>
    </source>
</evidence>
<evidence type="ECO:0000256" key="10">
    <source>
        <dbReference type="RuleBase" id="RU363013"/>
    </source>
</evidence>
<dbReference type="HAMAP" id="MF_00147_B">
    <property type="entry name" value="TIM_B"/>
    <property type="match status" value="1"/>
</dbReference>
<dbReference type="GO" id="GO:0006096">
    <property type="term" value="P:glycolytic process"/>
    <property type="evidence" value="ECO:0007669"/>
    <property type="project" value="UniProtKB-UniRule"/>
</dbReference>
<evidence type="ECO:0000256" key="7">
    <source>
        <dbReference type="ARBA" id="ARBA00023152"/>
    </source>
</evidence>
<dbReference type="GO" id="GO:0006094">
    <property type="term" value="P:gluconeogenesis"/>
    <property type="evidence" value="ECO:0007669"/>
    <property type="project" value="UniProtKB-UniRule"/>
</dbReference>
<evidence type="ECO:0000256" key="1">
    <source>
        <dbReference type="ARBA" id="ARBA00004680"/>
    </source>
</evidence>
<dbReference type="InterPro" id="IPR013785">
    <property type="entry name" value="Aldolase_TIM"/>
</dbReference>
<comment type="caution">
    <text evidence="11">The sequence shown here is derived from an EMBL/GenBank/DDBJ whole genome shotgun (WGS) entry which is preliminary data.</text>
</comment>
<dbReference type="InterPro" id="IPR000652">
    <property type="entry name" value="Triosephosphate_isomerase"/>
</dbReference>
<comment type="function">
    <text evidence="9">Involved in the gluconeogenesis. Catalyzes stereospecifically the conversion of dihydroxyacetone phosphate (DHAP) to D-glyceraldehyde-3-phosphate (G3P).</text>
</comment>
<dbReference type="EC" id="5.3.1.1" evidence="3 9"/>
<dbReference type="PROSITE" id="PS51440">
    <property type="entry name" value="TIM_2"/>
    <property type="match status" value="1"/>
</dbReference>
<comment type="subcellular location">
    <subcellularLocation>
        <location evidence="9 10">Cytoplasm</location>
    </subcellularLocation>
</comment>
<keyword evidence="5 9" id="KW-0312">Gluconeogenesis</keyword>
<feature type="active site" description="Electrophile" evidence="9">
    <location>
        <position position="124"/>
    </location>
</feature>
<dbReference type="GO" id="GO:0019563">
    <property type="term" value="P:glycerol catabolic process"/>
    <property type="evidence" value="ECO:0007669"/>
    <property type="project" value="TreeGrafter"/>
</dbReference>
<feature type="binding site" evidence="9">
    <location>
        <begin position="263"/>
        <end position="264"/>
    </location>
    <ligand>
        <name>substrate</name>
    </ligand>
</feature>
<comment type="subunit">
    <text evidence="9 10">Homodimer.</text>
</comment>
<proteinExistence type="inferred from homology"/>
<keyword evidence="7 9" id="KW-0324">Glycolysis</keyword>
<comment type="pathway">
    <text evidence="9 10">Carbohydrate biosynthesis; gluconeogenesis.</text>
</comment>
<evidence type="ECO:0000256" key="3">
    <source>
        <dbReference type="ARBA" id="ARBA00011940"/>
    </source>
</evidence>
<comment type="catalytic activity">
    <reaction evidence="9 10">
        <text>D-glyceraldehyde 3-phosphate = dihydroxyacetone phosphate</text>
        <dbReference type="Rhea" id="RHEA:18585"/>
        <dbReference type="ChEBI" id="CHEBI:57642"/>
        <dbReference type="ChEBI" id="CHEBI:59776"/>
        <dbReference type="EC" id="5.3.1.1"/>
    </reaction>
</comment>
<feature type="active site" description="Proton acceptor" evidence="9">
    <location>
        <position position="196"/>
    </location>
</feature>
<evidence type="ECO:0000256" key="2">
    <source>
        <dbReference type="ARBA" id="ARBA00007422"/>
    </source>
</evidence>
<comment type="similarity">
    <text evidence="2 9 10">Belongs to the triosephosphate isomerase family.</text>
</comment>
<protein>
    <recommendedName>
        <fullName evidence="4 9">Triosephosphate isomerase</fullName>
        <shortName evidence="9">TIM</shortName>
        <shortName evidence="9">TPI</shortName>
        <ecNumber evidence="3 9">5.3.1.1</ecNumber>
    </recommendedName>
    <alternativeName>
        <fullName evidence="9">Triose-phosphate isomerase</fullName>
    </alternativeName>
</protein>
<dbReference type="InterPro" id="IPR022896">
    <property type="entry name" value="TrioseP_Isoase_bac/euk"/>
</dbReference>
<dbReference type="GO" id="GO:0004807">
    <property type="term" value="F:triose-phosphate isomerase activity"/>
    <property type="evidence" value="ECO:0007669"/>
    <property type="project" value="UniProtKB-UniRule"/>
</dbReference>
<dbReference type="PANTHER" id="PTHR21139">
    <property type="entry name" value="TRIOSEPHOSPHATE ISOMERASE"/>
    <property type="match status" value="1"/>
</dbReference>
<dbReference type="AlphaFoldDB" id="A0AAN4P823"/>
<organism evidence="11 12">
    <name type="scientific">Streptococcus anginosus T5</name>
    <dbReference type="NCBI Taxonomy" id="1163302"/>
    <lineage>
        <taxon>Bacteria</taxon>
        <taxon>Bacillati</taxon>
        <taxon>Bacillota</taxon>
        <taxon>Bacilli</taxon>
        <taxon>Lactobacillales</taxon>
        <taxon>Streptococcaceae</taxon>
        <taxon>Streptococcus</taxon>
        <taxon>Streptococcus anginosus group</taxon>
    </lineage>
</organism>
<evidence type="ECO:0000313" key="11">
    <source>
        <dbReference type="EMBL" id="GAD46137.1"/>
    </source>
</evidence>
<dbReference type="PANTHER" id="PTHR21139:SF42">
    <property type="entry name" value="TRIOSEPHOSPHATE ISOMERASE"/>
    <property type="match status" value="1"/>
</dbReference>
<feature type="binding site" evidence="9">
    <location>
        <position position="242"/>
    </location>
    <ligand>
        <name>substrate</name>
    </ligand>
</feature>
<dbReference type="InterPro" id="IPR035990">
    <property type="entry name" value="TIM_sf"/>
</dbReference>